<sequence>MRESQHGRDGPDRAAEKRRNRYSVVVTPDPMAFSKQWVDAWNAHDVESVLARFHDDVVFSSPVAARLLPESGGVVRGKPALRRYWTEALRRIGDLRFVVDAVYQGIDTLVIVYRNQDDDLVSEILRFRGDVVIEGHGTYIVAA</sequence>
<dbReference type="Pfam" id="PF12680">
    <property type="entry name" value="SnoaL_2"/>
    <property type="match status" value="1"/>
</dbReference>
<evidence type="ECO:0000313" key="4">
    <source>
        <dbReference type="Proteomes" id="UP000198875"/>
    </source>
</evidence>
<reference evidence="3 4" key="1">
    <citation type="submission" date="2015-03" db="EMBL/GenBank/DDBJ databases">
        <authorList>
            <person name="Murphy D."/>
        </authorList>
    </citation>
    <scope>NUCLEOTIDE SEQUENCE [LARGE SCALE GENOMIC DNA]</scope>
    <source>
        <strain evidence="3 4">DSM 44277</strain>
    </source>
</reference>
<organism evidence="3 4">
    <name type="scientific">Mycobacterium bohemicum DSM 44277</name>
    <dbReference type="NCBI Taxonomy" id="1236609"/>
    <lineage>
        <taxon>Bacteria</taxon>
        <taxon>Bacillati</taxon>
        <taxon>Actinomycetota</taxon>
        <taxon>Actinomycetes</taxon>
        <taxon>Mycobacteriales</taxon>
        <taxon>Mycobacteriaceae</taxon>
        <taxon>Mycobacterium</taxon>
    </lineage>
</organism>
<evidence type="ECO:0000256" key="1">
    <source>
        <dbReference type="SAM" id="MobiDB-lite"/>
    </source>
</evidence>
<evidence type="ECO:0000313" key="3">
    <source>
        <dbReference type="EMBL" id="CPR11139.1"/>
    </source>
</evidence>
<feature type="domain" description="SnoaL-like" evidence="2">
    <location>
        <begin position="36"/>
        <end position="115"/>
    </location>
</feature>
<dbReference type="InterPro" id="IPR032710">
    <property type="entry name" value="NTF2-like_dom_sf"/>
</dbReference>
<feature type="region of interest" description="Disordered" evidence="1">
    <location>
        <begin position="1"/>
        <end position="21"/>
    </location>
</feature>
<dbReference type="EMBL" id="CSTD01000002">
    <property type="protein sequence ID" value="CPR11139.1"/>
    <property type="molecule type" value="Genomic_DNA"/>
</dbReference>
<dbReference type="InterPro" id="IPR037401">
    <property type="entry name" value="SnoaL-like"/>
</dbReference>
<dbReference type="AlphaFoldDB" id="A0A0U0W784"/>
<evidence type="ECO:0000259" key="2">
    <source>
        <dbReference type="Pfam" id="PF12680"/>
    </source>
</evidence>
<accession>A0A0U0W784</accession>
<dbReference type="Gene3D" id="3.10.450.50">
    <property type="match status" value="1"/>
</dbReference>
<protein>
    <submittedName>
        <fullName evidence="3">SnoaL-like domain protein</fullName>
    </submittedName>
</protein>
<gene>
    <name evidence="3" type="ORF">BN971_02420</name>
</gene>
<name>A0A0U0W784_MYCBE</name>
<feature type="compositionally biased region" description="Basic and acidic residues" evidence="1">
    <location>
        <begin position="1"/>
        <end position="17"/>
    </location>
</feature>
<dbReference type="Proteomes" id="UP000198875">
    <property type="component" value="Unassembled WGS sequence"/>
</dbReference>
<proteinExistence type="predicted"/>
<dbReference type="SUPFAM" id="SSF54427">
    <property type="entry name" value="NTF2-like"/>
    <property type="match status" value="1"/>
</dbReference>